<feature type="domain" description="PAC" evidence="22">
    <location>
        <begin position="640"/>
        <end position="692"/>
    </location>
</feature>
<feature type="domain" description="Response regulatory" evidence="20">
    <location>
        <begin position="1262"/>
        <end position="1379"/>
    </location>
</feature>
<dbReference type="InterPro" id="IPR036097">
    <property type="entry name" value="HisK_dim/P_sf"/>
</dbReference>
<dbReference type="SUPFAM" id="SSF55874">
    <property type="entry name" value="ATPase domain of HSP90 chaperone/DNA topoisomerase II/histidine kinase"/>
    <property type="match status" value="1"/>
</dbReference>
<dbReference type="InterPro" id="IPR025201">
    <property type="entry name" value="KdpD_TM"/>
</dbReference>
<feature type="transmembrane region" description="Helical" evidence="18">
    <location>
        <begin position="88"/>
        <end position="109"/>
    </location>
</feature>
<keyword evidence="7 23" id="KW-0808">Transferase</keyword>
<dbReference type="GO" id="GO:0009927">
    <property type="term" value="F:histidine phosphotransfer kinase activity"/>
    <property type="evidence" value="ECO:0007669"/>
    <property type="project" value="TreeGrafter"/>
</dbReference>
<dbReference type="EC" id="2.7.13.3" evidence="3"/>
<evidence type="ECO:0000259" key="20">
    <source>
        <dbReference type="PROSITE" id="PS50110"/>
    </source>
</evidence>
<comment type="subcellular location">
    <subcellularLocation>
        <location evidence="2">Cell inner membrane</location>
        <topology evidence="2">Multi-pass membrane protein</topology>
    </subcellularLocation>
</comment>
<evidence type="ECO:0000259" key="19">
    <source>
        <dbReference type="PROSITE" id="PS50109"/>
    </source>
</evidence>
<feature type="modified residue" description="4-aspartylphosphate" evidence="16">
    <location>
        <position position="1312"/>
    </location>
</feature>
<dbReference type="GO" id="GO:0005524">
    <property type="term" value="F:ATP binding"/>
    <property type="evidence" value="ECO:0007669"/>
    <property type="project" value="UniProtKB-KW"/>
</dbReference>
<keyword evidence="11 23" id="KW-0418">Kinase</keyword>
<keyword evidence="15 18" id="KW-0472">Membrane</keyword>
<evidence type="ECO:0000256" key="8">
    <source>
        <dbReference type="ARBA" id="ARBA00022692"/>
    </source>
</evidence>
<evidence type="ECO:0000256" key="4">
    <source>
        <dbReference type="ARBA" id="ARBA00022475"/>
    </source>
</evidence>
<protein>
    <recommendedName>
        <fullName evidence="3">histidine kinase</fullName>
        <ecNumber evidence="3">2.7.13.3</ecNumber>
    </recommendedName>
</protein>
<keyword evidence="14" id="KW-0902">Two-component regulatory system</keyword>
<dbReference type="InterPro" id="IPR038318">
    <property type="entry name" value="KdpD_sf"/>
</dbReference>
<dbReference type="RefSeq" id="WP_197447038.1">
    <property type="nucleotide sequence ID" value="NZ_CP036426.1"/>
</dbReference>
<dbReference type="NCBIfam" id="TIGR00229">
    <property type="entry name" value="sensory_box"/>
    <property type="match status" value="4"/>
</dbReference>
<evidence type="ECO:0000313" key="23">
    <source>
        <dbReference type="EMBL" id="QDV35456.1"/>
    </source>
</evidence>
<dbReference type="InterPro" id="IPR003594">
    <property type="entry name" value="HATPase_dom"/>
</dbReference>
<evidence type="ECO:0000256" key="10">
    <source>
        <dbReference type="ARBA" id="ARBA00022741"/>
    </source>
</evidence>
<evidence type="ECO:0000313" key="24">
    <source>
        <dbReference type="Proteomes" id="UP000317835"/>
    </source>
</evidence>
<dbReference type="Pfam" id="PF01590">
    <property type="entry name" value="GAF"/>
    <property type="match status" value="1"/>
</dbReference>
<evidence type="ECO:0000256" key="2">
    <source>
        <dbReference type="ARBA" id="ARBA00004429"/>
    </source>
</evidence>
<keyword evidence="6 16" id="KW-0597">Phosphoprotein</keyword>
<dbReference type="Gene3D" id="1.10.287.130">
    <property type="match status" value="1"/>
</dbReference>
<dbReference type="Pfam" id="PF00512">
    <property type="entry name" value="HisKA"/>
    <property type="match status" value="1"/>
</dbReference>
<evidence type="ECO:0000256" key="1">
    <source>
        <dbReference type="ARBA" id="ARBA00000085"/>
    </source>
</evidence>
<feature type="domain" description="PAC" evidence="22">
    <location>
        <begin position="209"/>
        <end position="262"/>
    </location>
</feature>
<dbReference type="GO" id="GO:0006355">
    <property type="term" value="P:regulation of DNA-templated transcription"/>
    <property type="evidence" value="ECO:0007669"/>
    <property type="project" value="InterPro"/>
</dbReference>
<dbReference type="Pfam" id="PF02518">
    <property type="entry name" value="HATPase_c"/>
    <property type="match status" value="1"/>
</dbReference>
<dbReference type="FunFam" id="3.30.565.10:FF:000006">
    <property type="entry name" value="Sensor histidine kinase WalK"/>
    <property type="match status" value="1"/>
</dbReference>
<dbReference type="CDD" id="cd00082">
    <property type="entry name" value="HisKA"/>
    <property type="match status" value="1"/>
</dbReference>
<evidence type="ECO:0000256" key="3">
    <source>
        <dbReference type="ARBA" id="ARBA00012438"/>
    </source>
</evidence>
<dbReference type="Pfam" id="PF13493">
    <property type="entry name" value="DUF4118"/>
    <property type="match status" value="1"/>
</dbReference>
<dbReference type="GO" id="GO:0005886">
    <property type="term" value="C:plasma membrane"/>
    <property type="evidence" value="ECO:0007669"/>
    <property type="project" value="UniProtKB-SubCell"/>
</dbReference>
<evidence type="ECO:0000256" key="15">
    <source>
        <dbReference type="ARBA" id="ARBA00023136"/>
    </source>
</evidence>
<dbReference type="SMART" id="SM00448">
    <property type="entry name" value="REC"/>
    <property type="match status" value="1"/>
</dbReference>
<dbReference type="Proteomes" id="UP000317835">
    <property type="component" value="Chromosome"/>
</dbReference>
<evidence type="ECO:0000256" key="5">
    <source>
        <dbReference type="ARBA" id="ARBA00022519"/>
    </source>
</evidence>
<name>A0A518H3M6_9BACT</name>
<dbReference type="SMART" id="SM00086">
    <property type="entry name" value="PAC"/>
    <property type="match status" value="4"/>
</dbReference>
<dbReference type="InterPro" id="IPR035965">
    <property type="entry name" value="PAS-like_dom_sf"/>
</dbReference>
<keyword evidence="24" id="KW-1185">Reference proteome</keyword>
<dbReference type="InterPro" id="IPR003661">
    <property type="entry name" value="HisK_dim/P_dom"/>
</dbReference>
<dbReference type="EMBL" id="CP036426">
    <property type="protein sequence ID" value="QDV35456.1"/>
    <property type="molecule type" value="Genomic_DNA"/>
</dbReference>
<keyword evidence="4" id="KW-1003">Cell membrane</keyword>
<sequence length="1399" mass="152513">MLRNRRHPALDYLIAALAVGLAALLRLALSKELGPRQPYATFYLSVLFAALYLGQGPGILAASLGLAAGMVLFVVPHEDMFVADPGDLVVLTTYLFVSVSTLVLCGSYRRMLRRIEEEAGRRCRAEEAERGQRERLEATLASLGEAVLVTGADGKVLTLNPAAERLTGWAAADATGRPISDVFHTRDRETTRTEELPVAEILGGGLVHRTAGPALLRRRDGSELPVEASSAAIRGGGERDGGLVVVARDVSDRLAGEEAERVDRERLRLAMEAGRLGAWDCDLRTGLVRWSEHDEARFGLPPGSFGSTLDGFRALIVAEDRAPFEAALARATAEGRPFEVEFRIRRRDGSILWMSLRGAVLRDDEGRAVRLLGICADVTDRMRSEQTSLFLADAGAALSTLVDEGETLGRLARLAVPFFADWAAVDLAGPDGLPRRVSVAHVDPEKVALAHELSRRDPPGPDTPHGACHVLRSGRSELVEEISAAMIDGEARDDEHRRMLLALGLRSTMCVPLRTRDRVLGAITFATAESGRRFGPADLAIAEDLAHRATIALQNSRLYAELRQSERRFRQLAEHITAVFYVSDTGSPKMHYISPAYEAVWGRSCRSLYDDPMSFLEAVDPEDRGRVAGAIGRQVLGEPTAEEYRIRRPDGEIRWIYDRAFPVRDESGRVFRVAGIAEDVTDRKRAEAELRAGEERFRLLAEAVPQFVWIIRADGRLEYVNRRWLEYTGLTEDGSRELVSRQGVFHPDDRQAVLDRWAEAERSGGDFEAEYRIRGKTGEYRWFLGRAVPARRLGDRVESWFGTATDIDDRKRAERTLRLLADSGILLADPTDFRGTLERVPRLVVPALADSCVVYLVGPGGAIDRAAIAHRDEACRALMVELLEGSAIDPSGPSPVAEVIRTGRPDLRPELDEATLEALIPDPDRRDRFRPARPTSHLIVPMVVGGRTVGAFGLAATDSGRRFGPDDLPVAEDLARRAAIALENARLYQELREADRRKTEFLAVLAHELRNPLAPIRTALHLMKRRGEGPGADAPPDPDEFEQVRSMADRQVAHMARLIEDLMDVTRITRGTIELRPEAVELVPVARRVLAAIAPQAREAEQELSWSLPARPVRLRADPARVEQILWNLLSNAVKYSDRGGRISLSAEVDDGGSSATIRVRDTGIGIAPDQLGHIFGLFVQVDRGPGRHRGGLGIGLNLVRTLVELHGGSISARSAGPGLGSEFVVSLPILTGPEAEGSSAPAPAPGPGPEAGRAGPPARRRILVVDDNRDAAVSLGKVLGKLAGHDVRIAHDGPEAIALAAGFTPEVVLLDIGLPGMDGFEVARRLRQSPEGAAATLIALTGWGQQEDRRRSREAGFDHHLVKPVDTDEVEGLIASIPPPPTPDSLMPTPGRAEDNPG</sequence>
<dbReference type="PRINTS" id="PR00344">
    <property type="entry name" value="BCTRLSENSOR"/>
</dbReference>
<keyword evidence="12" id="KW-0067">ATP-binding</keyword>
<dbReference type="PANTHER" id="PTHR43047:SF72">
    <property type="entry name" value="OSMOSENSING HISTIDINE PROTEIN KINASE SLN1"/>
    <property type="match status" value="1"/>
</dbReference>
<dbReference type="PROSITE" id="PS50109">
    <property type="entry name" value="HIS_KIN"/>
    <property type="match status" value="1"/>
</dbReference>
<dbReference type="InterPro" id="IPR003018">
    <property type="entry name" value="GAF"/>
</dbReference>
<dbReference type="InterPro" id="IPR004358">
    <property type="entry name" value="Sig_transdc_His_kin-like_C"/>
</dbReference>
<accession>A0A518H3M6</accession>
<dbReference type="Gene3D" id="3.30.450.40">
    <property type="match status" value="2"/>
</dbReference>
<dbReference type="SMART" id="SM00065">
    <property type="entry name" value="GAF"/>
    <property type="match status" value="2"/>
</dbReference>
<dbReference type="SMART" id="SM00388">
    <property type="entry name" value="HisKA"/>
    <property type="match status" value="1"/>
</dbReference>
<dbReference type="KEGG" id="tpla:ElP_33590"/>
<evidence type="ECO:0000256" key="17">
    <source>
        <dbReference type="SAM" id="MobiDB-lite"/>
    </source>
</evidence>
<feature type="region of interest" description="Disordered" evidence="17">
    <location>
        <begin position="1345"/>
        <end position="1399"/>
    </location>
</feature>
<evidence type="ECO:0000256" key="7">
    <source>
        <dbReference type="ARBA" id="ARBA00022679"/>
    </source>
</evidence>
<dbReference type="InterPro" id="IPR036890">
    <property type="entry name" value="HATPase_C_sf"/>
</dbReference>
<evidence type="ECO:0000256" key="9">
    <source>
        <dbReference type="ARBA" id="ARBA00022737"/>
    </source>
</evidence>
<dbReference type="Pfam" id="PF00072">
    <property type="entry name" value="Response_reg"/>
    <property type="match status" value="1"/>
</dbReference>
<dbReference type="InterPro" id="IPR013655">
    <property type="entry name" value="PAS_fold_3"/>
</dbReference>
<dbReference type="Pfam" id="PF00989">
    <property type="entry name" value="PAS"/>
    <property type="match status" value="1"/>
</dbReference>
<evidence type="ECO:0000256" key="18">
    <source>
        <dbReference type="SAM" id="Phobius"/>
    </source>
</evidence>
<comment type="catalytic activity">
    <reaction evidence="1">
        <text>ATP + protein L-histidine = ADP + protein N-phospho-L-histidine.</text>
        <dbReference type="EC" id="2.7.13.3"/>
    </reaction>
</comment>
<proteinExistence type="predicted"/>
<dbReference type="CDD" id="cd00130">
    <property type="entry name" value="PAS"/>
    <property type="match status" value="4"/>
</dbReference>
<dbReference type="SMART" id="SM00387">
    <property type="entry name" value="HATPase_c"/>
    <property type="match status" value="1"/>
</dbReference>
<keyword evidence="10" id="KW-0547">Nucleotide-binding</keyword>
<dbReference type="SUPFAM" id="SSF47384">
    <property type="entry name" value="Homodimeric domain of signal transducing histidine kinase"/>
    <property type="match status" value="1"/>
</dbReference>
<keyword evidence="13 18" id="KW-1133">Transmembrane helix</keyword>
<dbReference type="SMART" id="SM00091">
    <property type="entry name" value="PAS"/>
    <property type="match status" value="4"/>
</dbReference>
<feature type="domain" description="PAC" evidence="22">
    <location>
        <begin position="767"/>
        <end position="819"/>
    </location>
</feature>
<evidence type="ECO:0000256" key="16">
    <source>
        <dbReference type="PROSITE-ProRule" id="PRU00169"/>
    </source>
</evidence>
<evidence type="ECO:0000259" key="21">
    <source>
        <dbReference type="PROSITE" id="PS50112"/>
    </source>
</evidence>
<feature type="domain" description="PAS" evidence="21">
    <location>
        <begin position="693"/>
        <end position="764"/>
    </location>
</feature>
<dbReference type="Gene3D" id="3.30.565.10">
    <property type="entry name" value="Histidine kinase-like ATPase, C-terminal domain"/>
    <property type="match status" value="1"/>
</dbReference>
<dbReference type="PROSITE" id="PS50112">
    <property type="entry name" value="PAS"/>
    <property type="match status" value="3"/>
</dbReference>
<feature type="domain" description="PAC" evidence="22">
    <location>
        <begin position="338"/>
        <end position="390"/>
    </location>
</feature>
<dbReference type="FunFam" id="2.10.70.100:FF:000001">
    <property type="entry name" value="Sensory transduction histidine kinase"/>
    <property type="match status" value="1"/>
</dbReference>
<evidence type="ECO:0000259" key="22">
    <source>
        <dbReference type="PROSITE" id="PS50113"/>
    </source>
</evidence>
<dbReference type="InterPro" id="IPR001789">
    <property type="entry name" value="Sig_transdc_resp-reg_receiver"/>
</dbReference>
<feature type="transmembrane region" description="Helical" evidence="18">
    <location>
        <begin position="46"/>
        <end position="76"/>
    </location>
</feature>
<reference evidence="23 24" key="1">
    <citation type="submission" date="2019-02" db="EMBL/GenBank/DDBJ databases">
        <title>Deep-cultivation of Planctomycetes and their phenomic and genomic characterization uncovers novel biology.</title>
        <authorList>
            <person name="Wiegand S."/>
            <person name="Jogler M."/>
            <person name="Boedeker C."/>
            <person name="Pinto D."/>
            <person name="Vollmers J."/>
            <person name="Rivas-Marin E."/>
            <person name="Kohn T."/>
            <person name="Peeters S.H."/>
            <person name="Heuer A."/>
            <person name="Rast P."/>
            <person name="Oberbeckmann S."/>
            <person name="Bunk B."/>
            <person name="Jeske O."/>
            <person name="Meyerdierks A."/>
            <person name="Storesund J.E."/>
            <person name="Kallscheuer N."/>
            <person name="Luecker S."/>
            <person name="Lage O.M."/>
            <person name="Pohl T."/>
            <person name="Merkel B.J."/>
            <person name="Hornburger P."/>
            <person name="Mueller R.-W."/>
            <person name="Bruemmer F."/>
            <person name="Labrenz M."/>
            <person name="Spormann A.M."/>
            <person name="Op den Camp H."/>
            <person name="Overmann J."/>
            <person name="Amann R."/>
            <person name="Jetten M.S.M."/>
            <person name="Mascher T."/>
            <person name="Medema M.H."/>
            <person name="Devos D.P."/>
            <person name="Kaster A.-K."/>
            <person name="Ovreas L."/>
            <person name="Rohde M."/>
            <person name="Galperin M.Y."/>
            <person name="Jogler C."/>
        </authorList>
    </citation>
    <scope>NUCLEOTIDE SEQUENCE [LARGE SCALE GENOMIC DNA]</scope>
    <source>
        <strain evidence="23 24">ElP</strain>
    </source>
</reference>
<dbReference type="PROSITE" id="PS50113">
    <property type="entry name" value="PAC"/>
    <property type="match status" value="4"/>
</dbReference>
<dbReference type="SUPFAM" id="SSF55781">
    <property type="entry name" value="GAF domain-like"/>
    <property type="match status" value="2"/>
</dbReference>
<dbReference type="SUPFAM" id="SSF55785">
    <property type="entry name" value="PYP-like sensor domain (PAS domain)"/>
    <property type="match status" value="4"/>
</dbReference>
<dbReference type="PANTHER" id="PTHR43047">
    <property type="entry name" value="TWO-COMPONENT HISTIDINE PROTEIN KINASE"/>
    <property type="match status" value="1"/>
</dbReference>
<dbReference type="Pfam" id="PF13185">
    <property type="entry name" value="GAF_2"/>
    <property type="match status" value="1"/>
</dbReference>
<feature type="region of interest" description="Disordered" evidence="17">
    <location>
        <begin position="1235"/>
        <end position="1257"/>
    </location>
</feature>
<feature type="domain" description="Histidine kinase" evidence="19">
    <location>
        <begin position="1004"/>
        <end position="1232"/>
    </location>
</feature>
<dbReference type="Pfam" id="PF08447">
    <property type="entry name" value="PAS_3"/>
    <property type="match status" value="3"/>
</dbReference>
<dbReference type="PROSITE" id="PS50110">
    <property type="entry name" value="RESPONSE_REGULATORY"/>
    <property type="match status" value="1"/>
</dbReference>
<dbReference type="InterPro" id="IPR029016">
    <property type="entry name" value="GAF-like_dom_sf"/>
</dbReference>
<dbReference type="InterPro" id="IPR000014">
    <property type="entry name" value="PAS"/>
</dbReference>
<evidence type="ECO:0000256" key="12">
    <source>
        <dbReference type="ARBA" id="ARBA00022840"/>
    </source>
</evidence>
<dbReference type="InterPro" id="IPR000700">
    <property type="entry name" value="PAS-assoc_C"/>
</dbReference>
<feature type="compositionally biased region" description="Basic and acidic residues" evidence="17">
    <location>
        <begin position="1347"/>
        <end position="1367"/>
    </location>
</feature>
<evidence type="ECO:0000256" key="11">
    <source>
        <dbReference type="ARBA" id="ARBA00022777"/>
    </source>
</evidence>
<keyword evidence="5" id="KW-0997">Cell inner membrane</keyword>
<dbReference type="FunFam" id="3.30.450.20:FF:000099">
    <property type="entry name" value="Sensory box sensor histidine kinase"/>
    <property type="match status" value="1"/>
</dbReference>
<dbReference type="CDD" id="cd17580">
    <property type="entry name" value="REC_2_DhkD-like"/>
    <property type="match status" value="1"/>
</dbReference>
<gene>
    <name evidence="23" type="primary">luxQ_5</name>
    <name evidence="23" type="ORF">ElP_33590</name>
</gene>
<dbReference type="InterPro" id="IPR001610">
    <property type="entry name" value="PAC"/>
</dbReference>
<dbReference type="Gene3D" id="3.40.50.2300">
    <property type="match status" value="1"/>
</dbReference>
<dbReference type="GO" id="GO:0000155">
    <property type="term" value="F:phosphorelay sensor kinase activity"/>
    <property type="evidence" value="ECO:0007669"/>
    <property type="project" value="InterPro"/>
</dbReference>
<dbReference type="InterPro" id="IPR005467">
    <property type="entry name" value="His_kinase_dom"/>
</dbReference>
<evidence type="ECO:0000256" key="13">
    <source>
        <dbReference type="ARBA" id="ARBA00022989"/>
    </source>
</evidence>
<dbReference type="Gene3D" id="1.20.120.620">
    <property type="entry name" value="Backbone structure of the membrane domain of e. Coli histidine kinase receptor kdpd"/>
    <property type="match status" value="1"/>
</dbReference>
<feature type="domain" description="PAS" evidence="21">
    <location>
        <begin position="132"/>
        <end position="205"/>
    </location>
</feature>
<keyword evidence="9" id="KW-0677">Repeat</keyword>
<dbReference type="SUPFAM" id="SSF52172">
    <property type="entry name" value="CheY-like"/>
    <property type="match status" value="1"/>
</dbReference>
<feature type="domain" description="PAS" evidence="21">
    <location>
        <begin position="565"/>
        <end position="638"/>
    </location>
</feature>
<keyword evidence="8 18" id="KW-0812">Transmembrane</keyword>
<dbReference type="InterPro" id="IPR013767">
    <property type="entry name" value="PAS_fold"/>
</dbReference>
<dbReference type="Gene3D" id="3.30.450.20">
    <property type="entry name" value="PAS domain"/>
    <property type="match status" value="4"/>
</dbReference>
<dbReference type="InterPro" id="IPR011006">
    <property type="entry name" value="CheY-like_superfamily"/>
</dbReference>
<evidence type="ECO:0000256" key="14">
    <source>
        <dbReference type="ARBA" id="ARBA00023012"/>
    </source>
</evidence>
<evidence type="ECO:0000256" key="6">
    <source>
        <dbReference type="ARBA" id="ARBA00022553"/>
    </source>
</evidence>
<dbReference type="Gene3D" id="2.10.70.100">
    <property type="match status" value="1"/>
</dbReference>
<organism evidence="23 24">
    <name type="scientific">Tautonia plasticadhaerens</name>
    <dbReference type="NCBI Taxonomy" id="2527974"/>
    <lineage>
        <taxon>Bacteria</taxon>
        <taxon>Pseudomonadati</taxon>
        <taxon>Planctomycetota</taxon>
        <taxon>Planctomycetia</taxon>
        <taxon>Isosphaerales</taxon>
        <taxon>Isosphaeraceae</taxon>
        <taxon>Tautonia</taxon>
    </lineage>
</organism>